<evidence type="ECO:0000313" key="2">
    <source>
        <dbReference type="Proteomes" id="UP001153714"/>
    </source>
</evidence>
<dbReference type="SUPFAM" id="SSF140809">
    <property type="entry name" value="Rhabdovirus nucleoprotein-like"/>
    <property type="match status" value="1"/>
</dbReference>
<protein>
    <submittedName>
        <fullName evidence="1">Uncharacterized protein</fullName>
    </submittedName>
</protein>
<dbReference type="InterPro" id="IPR023331">
    <property type="entry name" value="Rhabdovirus_ncapsid_C"/>
</dbReference>
<accession>A0A9N9QPJ7</accession>
<proteinExistence type="predicted"/>
<gene>
    <name evidence="1" type="ORF">DIATSA_LOCUS488</name>
</gene>
<dbReference type="OrthoDB" id="7480589at2759"/>
<dbReference type="Proteomes" id="UP001153714">
    <property type="component" value="Chromosome 1"/>
</dbReference>
<reference evidence="1" key="1">
    <citation type="submission" date="2021-12" db="EMBL/GenBank/DDBJ databases">
        <authorList>
            <person name="King R."/>
        </authorList>
    </citation>
    <scope>NUCLEOTIDE SEQUENCE</scope>
</reference>
<keyword evidence="2" id="KW-1185">Reference proteome</keyword>
<dbReference type="Gene3D" id="1.10.3610.10">
    <property type="entry name" value="Nucleoprotein"/>
    <property type="match status" value="1"/>
</dbReference>
<dbReference type="EMBL" id="OU893332">
    <property type="protein sequence ID" value="CAG9782208.1"/>
    <property type="molecule type" value="Genomic_DNA"/>
</dbReference>
<organism evidence="1 2">
    <name type="scientific">Diatraea saccharalis</name>
    <name type="common">sugarcane borer</name>
    <dbReference type="NCBI Taxonomy" id="40085"/>
    <lineage>
        <taxon>Eukaryota</taxon>
        <taxon>Metazoa</taxon>
        <taxon>Ecdysozoa</taxon>
        <taxon>Arthropoda</taxon>
        <taxon>Hexapoda</taxon>
        <taxon>Insecta</taxon>
        <taxon>Pterygota</taxon>
        <taxon>Neoptera</taxon>
        <taxon>Endopterygota</taxon>
        <taxon>Lepidoptera</taxon>
        <taxon>Glossata</taxon>
        <taxon>Ditrysia</taxon>
        <taxon>Pyraloidea</taxon>
        <taxon>Crambidae</taxon>
        <taxon>Crambinae</taxon>
        <taxon>Diatraea</taxon>
    </lineage>
</organism>
<dbReference type="InterPro" id="IPR035961">
    <property type="entry name" value="Rhabdovirus_nucleoprotein-like"/>
</dbReference>
<sequence>MTMLGGQTHALVYTITGEECDIQEDDDEGDEHDPEKLILKSKDPESWYMLIKTKTGSLPEEVKTFVSRILRDIQDPKEGTIDGYLSTAAAAYIQYDHYDCFQCSRVANALAIGRNKCSRITRN</sequence>
<evidence type="ECO:0000313" key="1">
    <source>
        <dbReference type="EMBL" id="CAG9782208.1"/>
    </source>
</evidence>
<dbReference type="AlphaFoldDB" id="A0A9N9QPJ7"/>
<reference evidence="1" key="2">
    <citation type="submission" date="2022-10" db="EMBL/GenBank/DDBJ databases">
        <authorList>
            <consortium name="ENA_rothamsted_submissions"/>
            <consortium name="culmorum"/>
            <person name="King R."/>
        </authorList>
    </citation>
    <scope>NUCLEOTIDE SEQUENCE</scope>
</reference>
<name>A0A9N9QPJ7_9NEOP</name>